<dbReference type="AlphaFoldDB" id="A0A7X0HFU1"/>
<keyword evidence="2" id="KW-1185">Reference proteome</keyword>
<comment type="caution">
    <text evidence="1">The sequence shown here is derived from an EMBL/GenBank/DDBJ whole genome shotgun (WGS) entry which is preliminary data.</text>
</comment>
<dbReference type="Proteomes" id="UP000540423">
    <property type="component" value="Unassembled WGS sequence"/>
</dbReference>
<gene>
    <name evidence="1" type="ORF">HNQ79_003345</name>
</gene>
<sequence length="280" mass="28930">MRLGKLGTAQGGSAGTGGELAELRRTFPDSEQASRVVPAIRTRVGAHRQALGGEDPCPAVAELGRIGDTVGAWDGADAEGLRTETGTAVENGTYSCGLDQFRDKKFGEARATLSAFAARYGGNGNAARARSVAVAAEIATAQPGAGRALPATGTPGGGRMSYVVSNDSSRETVVLYTGPVTGTFTLPACAGCAPYPRGTPSRNTCKDSSRNYPKRTLSLPAGTYYFASKSQGRPVTREASTESQVRPGYTYTLCTYVTPRTFPGLPELPGPTGTGAGRVP</sequence>
<name>A0A7X0HFU1_9ACTN</name>
<evidence type="ECO:0000313" key="1">
    <source>
        <dbReference type="EMBL" id="MBB6436870.1"/>
    </source>
</evidence>
<reference evidence="1 2" key="1">
    <citation type="submission" date="2020-08" db="EMBL/GenBank/DDBJ databases">
        <title>Genomic Encyclopedia of Type Strains, Phase IV (KMG-IV): sequencing the most valuable type-strain genomes for metagenomic binning, comparative biology and taxonomic classification.</title>
        <authorList>
            <person name="Goeker M."/>
        </authorList>
    </citation>
    <scope>NUCLEOTIDE SEQUENCE [LARGE SCALE GENOMIC DNA]</scope>
    <source>
        <strain evidence="1 2">DSM 40141</strain>
    </source>
</reference>
<dbReference type="RefSeq" id="WP_229923116.1">
    <property type="nucleotide sequence ID" value="NZ_BNBN01000001.1"/>
</dbReference>
<accession>A0A7X0HFU1</accession>
<proteinExistence type="predicted"/>
<dbReference type="EMBL" id="JACHEM010000008">
    <property type="protein sequence ID" value="MBB6436870.1"/>
    <property type="molecule type" value="Genomic_DNA"/>
</dbReference>
<protein>
    <submittedName>
        <fullName evidence="1">Uncharacterized protein</fullName>
    </submittedName>
</protein>
<organism evidence="1 2">
    <name type="scientific">Streptomyces candidus</name>
    <dbReference type="NCBI Taxonomy" id="67283"/>
    <lineage>
        <taxon>Bacteria</taxon>
        <taxon>Bacillati</taxon>
        <taxon>Actinomycetota</taxon>
        <taxon>Actinomycetes</taxon>
        <taxon>Kitasatosporales</taxon>
        <taxon>Streptomycetaceae</taxon>
        <taxon>Streptomyces</taxon>
    </lineage>
</organism>
<evidence type="ECO:0000313" key="2">
    <source>
        <dbReference type="Proteomes" id="UP000540423"/>
    </source>
</evidence>